<dbReference type="EMBL" id="RCZI01000010">
    <property type="protein sequence ID" value="TPG23496.1"/>
    <property type="molecule type" value="Genomic_DNA"/>
</dbReference>
<dbReference type="Pfam" id="PF00528">
    <property type="entry name" value="BPD_transp_1"/>
    <property type="match status" value="1"/>
</dbReference>
<dbReference type="Gene3D" id="1.10.3720.10">
    <property type="entry name" value="MetI-like"/>
    <property type="match status" value="1"/>
</dbReference>
<feature type="transmembrane region" description="Helical" evidence="7">
    <location>
        <begin position="48"/>
        <end position="68"/>
    </location>
</feature>
<keyword evidence="4 7" id="KW-0812">Transmembrane</keyword>
<organism evidence="9 10">
    <name type="scientific">Variovorax guangxiensis</name>
    <dbReference type="NCBI Taxonomy" id="1775474"/>
    <lineage>
        <taxon>Bacteria</taxon>
        <taxon>Pseudomonadati</taxon>
        <taxon>Pseudomonadota</taxon>
        <taxon>Betaproteobacteria</taxon>
        <taxon>Burkholderiales</taxon>
        <taxon>Comamonadaceae</taxon>
        <taxon>Variovorax</taxon>
    </lineage>
</organism>
<evidence type="ECO:0000256" key="7">
    <source>
        <dbReference type="RuleBase" id="RU363032"/>
    </source>
</evidence>
<keyword evidence="2 7" id="KW-0813">Transport</keyword>
<dbReference type="PANTHER" id="PTHR30151">
    <property type="entry name" value="ALKANE SULFONATE ABC TRANSPORTER-RELATED, MEMBRANE SUBUNIT"/>
    <property type="match status" value="1"/>
</dbReference>
<evidence type="ECO:0000256" key="3">
    <source>
        <dbReference type="ARBA" id="ARBA00022475"/>
    </source>
</evidence>
<gene>
    <name evidence="9" type="ORF">EAH82_20770</name>
</gene>
<evidence type="ECO:0000256" key="5">
    <source>
        <dbReference type="ARBA" id="ARBA00022989"/>
    </source>
</evidence>
<dbReference type="CDD" id="cd06261">
    <property type="entry name" value="TM_PBP2"/>
    <property type="match status" value="1"/>
</dbReference>
<feature type="transmembrane region" description="Helical" evidence="7">
    <location>
        <begin position="173"/>
        <end position="192"/>
    </location>
</feature>
<comment type="subcellular location">
    <subcellularLocation>
        <location evidence="1 7">Cell membrane</location>
        <topology evidence="1 7">Multi-pass membrane protein</topology>
    </subcellularLocation>
</comment>
<feature type="domain" description="ABC transmembrane type-1" evidence="8">
    <location>
        <begin position="107"/>
        <end position="287"/>
    </location>
</feature>
<feature type="transmembrane region" description="Helical" evidence="7">
    <location>
        <begin position="148"/>
        <end position="167"/>
    </location>
</feature>
<comment type="caution">
    <text evidence="9">The sequence shown here is derived from an EMBL/GenBank/DDBJ whole genome shotgun (WGS) entry which is preliminary data.</text>
</comment>
<dbReference type="GO" id="GO:0055085">
    <property type="term" value="P:transmembrane transport"/>
    <property type="evidence" value="ECO:0007669"/>
    <property type="project" value="InterPro"/>
</dbReference>
<dbReference type="Proteomes" id="UP000319212">
    <property type="component" value="Unassembled WGS sequence"/>
</dbReference>
<name>A0A502DHC2_9BURK</name>
<evidence type="ECO:0000259" key="8">
    <source>
        <dbReference type="PROSITE" id="PS50928"/>
    </source>
</evidence>
<keyword evidence="5 7" id="KW-1133">Transmembrane helix</keyword>
<evidence type="ECO:0000256" key="1">
    <source>
        <dbReference type="ARBA" id="ARBA00004651"/>
    </source>
</evidence>
<protein>
    <submittedName>
        <fullName evidence="9">ABC transporter permease</fullName>
    </submittedName>
</protein>
<evidence type="ECO:0000256" key="6">
    <source>
        <dbReference type="ARBA" id="ARBA00023136"/>
    </source>
</evidence>
<evidence type="ECO:0000313" key="10">
    <source>
        <dbReference type="Proteomes" id="UP000319212"/>
    </source>
</evidence>
<dbReference type="GO" id="GO:0005886">
    <property type="term" value="C:plasma membrane"/>
    <property type="evidence" value="ECO:0007669"/>
    <property type="project" value="UniProtKB-SubCell"/>
</dbReference>
<dbReference type="InterPro" id="IPR000515">
    <property type="entry name" value="MetI-like"/>
</dbReference>
<dbReference type="GO" id="GO:0010438">
    <property type="term" value="P:cellular response to sulfur starvation"/>
    <property type="evidence" value="ECO:0007669"/>
    <property type="project" value="TreeGrafter"/>
</dbReference>
<comment type="similarity">
    <text evidence="7">Belongs to the binding-protein-dependent transport system permease family.</text>
</comment>
<evidence type="ECO:0000313" key="9">
    <source>
        <dbReference type="EMBL" id="TPG23496.1"/>
    </source>
</evidence>
<dbReference type="PROSITE" id="PS50928">
    <property type="entry name" value="ABC_TM1"/>
    <property type="match status" value="1"/>
</dbReference>
<keyword evidence="3" id="KW-1003">Cell membrane</keyword>
<dbReference type="AlphaFoldDB" id="A0A502DHC2"/>
<sequence length="300" mass="32210">MAGRRMRRCRFCGGPVGGVRATRGRLAGRRRRTGGFGSRPAMKDAKGIRLRLISLASCGLLLLLWWAATGPTGWVEGSRFPNPANFVESLQQVALGNYAGGSLAKHIATSSWLVARGFALAVLIGLTLGLAMSLSAFCRDFFGPIFNFIRPVPPLAWIPLALLWFGLGDASKLFVMALAASVPLVINTVTGVEQIDRTLLEAARVSGARGSVWLRHVILPGALPHIMIGMRLSLQTSWTVIVAAELLGAIWGVGKVLTAAKDDVYPGMIVVGMATVAVLGIASSMLLEWTERRVVPWSRR</sequence>
<dbReference type="SUPFAM" id="SSF161098">
    <property type="entry name" value="MetI-like"/>
    <property type="match status" value="1"/>
</dbReference>
<feature type="transmembrane region" description="Helical" evidence="7">
    <location>
        <begin position="264"/>
        <end position="287"/>
    </location>
</feature>
<feature type="transmembrane region" description="Helical" evidence="7">
    <location>
        <begin position="113"/>
        <end position="136"/>
    </location>
</feature>
<proteinExistence type="inferred from homology"/>
<reference evidence="9 10" key="1">
    <citation type="journal article" date="2019" name="Environ. Microbiol.">
        <title>Species interactions and distinct microbial communities in high Arctic permafrost affected cryosols are associated with the CH4 and CO2 gas fluxes.</title>
        <authorList>
            <person name="Altshuler I."/>
            <person name="Hamel J."/>
            <person name="Turney S."/>
            <person name="Magnuson E."/>
            <person name="Levesque R."/>
            <person name="Greer C."/>
            <person name="Whyte L.G."/>
        </authorList>
    </citation>
    <scope>NUCLEOTIDE SEQUENCE [LARGE SCALE GENOMIC DNA]</scope>
    <source>
        <strain evidence="9 10">S06.C</strain>
    </source>
</reference>
<keyword evidence="6 7" id="KW-0472">Membrane</keyword>
<evidence type="ECO:0000256" key="4">
    <source>
        <dbReference type="ARBA" id="ARBA00022692"/>
    </source>
</evidence>
<feature type="transmembrane region" description="Helical" evidence="7">
    <location>
        <begin position="238"/>
        <end position="257"/>
    </location>
</feature>
<dbReference type="InterPro" id="IPR035906">
    <property type="entry name" value="MetI-like_sf"/>
</dbReference>
<accession>A0A502DHC2</accession>
<evidence type="ECO:0000256" key="2">
    <source>
        <dbReference type="ARBA" id="ARBA00022448"/>
    </source>
</evidence>
<dbReference type="OrthoDB" id="9806809at2"/>
<dbReference type="PANTHER" id="PTHR30151:SF25">
    <property type="entry name" value="TAURINE TRANSPORT SYSTEM PERMEASE PROTEIN TAUC"/>
    <property type="match status" value="1"/>
</dbReference>